<evidence type="ECO:0000259" key="2">
    <source>
        <dbReference type="Pfam" id="PF01370"/>
    </source>
</evidence>
<dbReference type="Pfam" id="PF01370">
    <property type="entry name" value="Epimerase"/>
    <property type="match status" value="1"/>
</dbReference>
<dbReference type="InterPro" id="IPR001509">
    <property type="entry name" value="Epimerase_deHydtase"/>
</dbReference>
<gene>
    <name evidence="3" type="ORF">UW22_C0001G0060</name>
</gene>
<evidence type="ECO:0000256" key="1">
    <source>
        <dbReference type="ARBA" id="ARBA00007637"/>
    </source>
</evidence>
<sequence length="319" mass="36146">MERLEPLRVLVTGGAGFIGAHLVELLVRKKYDVTVIDIQNPCKSYFFLKSLDKKTNYQIIDITKREKVEAVFASVSPTYVIHLAALPIVQEAYDNPYDVFKTNIMGTVHVLEACRRTAGIQGILVASSDKAYGKTTKPYTEESPLKGDHPYDVSKSCTDLIAQTYGKTYGLPVIVTRFGNVFGEGDIHFDRIIPGICKALITNSVLEVRSDGTYIRDYVYVKDIALATAFLIRHMKRTAGQAFNISSDNNFSVLDLIKNTEKILKKHIHYTILNSAKSEIPYQHLNDNKIRALGWKNTHSLRRGLQQTYVWYKKTQSYR</sequence>
<dbReference type="PATRIC" id="fig|1618447.3.peg.59"/>
<name>A0A0G1JUM7_9BACT</name>
<organism evidence="3 4">
    <name type="scientific">Candidatus Gottesmanbacteria bacterium GW2011_GWB1_44_11c</name>
    <dbReference type="NCBI Taxonomy" id="1618447"/>
    <lineage>
        <taxon>Bacteria</taxon>
        <taxon>Candidatus Gottesmaniibacteriota</taxon>
    </lineage>
</organism>
<reference evidence="3 4" key="1">
    <citation type="journal article" date="2015" name="Nature">
        <title>rRNA introns, odd ribosomes, and small enigmatic genomes across a large radiation of phyla.</title>
        <authorList>
            <person name="Brown C.T."/>
            <person name="Hug L.A."/>
            <person name="Thomas B.C."/>
            <person name="Sharon I."/>
            <person name="Castelle C.J."/>
            <person name="Singh A."/>
            <person name="Wilkins M.J."/>
            <person name="Williams K.H."/>
            <person name="Banfield J.F."/>
        </authorList>
    </citation>
    <scope>NUCLEOTIDE SEQUENCE [LARGE SCALE GENOMIC DNA]</scope>
</reference>
<evidence type="ECO:0000313" key="4">
    <source>
        <dbReference type="Proteomes" id="UP000034617"/>
    </source>
</evidence>
<dbReference type="PANTHER" id="PTHR43000">
    <property type="entry name" value="DTDP-D-GLUCOSE 4,6-DEHYDRATASE-RELATED"/>
    <property type="match status" value="1"/>
</dbReference>
<comment type="caution">
    <text evidence="3">The sequence shown here is derived from an EMBL/GenBank/DDBJ whole genome shotgun (WGS) entry which is preliminary data.</text>
</comment>
<comment type="similarity">
    <text evidence="1">Belongs to the NAD(P)-dependent epimerase/dehydratase family.</text>
</comment>
<accession>A0A0G1JUM7</accession>
<dbReference type="Proteomes" id="UP000034617">
    <property type="component" value="Unassembled WGS sequence"/>
</dbReference>
<dbReference type="InterPro" id="IPR036291">
    <property type="entry name" value="NAD(P)-bd_dom_sf"/>
</dbReference>
<proteinExistence type="inferred from homology"/>
<protein>
    <submittedName>
        <fullName evidence="3">CDP-glucose 4,6-dehydratase</fullName>
    </submittedName>
</protein>
<dbReference type="AlphaFoldDB" id="A0A0G1JUM7"/>
<evidence type="ECO:0000313" key="3">
    <source>
        <dbReference type="EMBL" id="KKT39149.1"/>
    </source>
</evidence>
<dbReference type="Gene3D" id="3.40.50.720">
    <property type="entry name" value="NAD(P)-binding Rossmann-like Domain"/>
    <property type="match status" value="1"/>
</dbReference>
<feature type="domain" description="NAD-dependent epimerase/dehydratase" evidence="2">
    <location>
        <begin position="9"/>
        <end position="245"/>
    </location>
</feature>
<dbReference type="EMBL" id="LCHM01000001">
    <property type="protein sequence ID" value="KKT39149.1"/>
    <property type="molecule type" value="Genomic_DNA"/>
</dbReference>
<dbReference type="SUPFAM" id="SSF51735">
    <property type="entry name" value="NAD(P)-binding Rossmann-fold domains"/>
    <property type="match status" value="1"/>
</dbReference>